<name>A0A1X7NP40_9LACT</name>
<reference evidence="2 3" key="1">
    <citation type="submission" date="2017-04" db="EMBL/GenBank/DDBJ databases">
        <authorList>
            <person name="Afonso C.L."/>
            <person name="Miller P.J."/>
            <person name="Scott M.A."/>
            <person name="Spackman E."/>
            <person name="Goraichik I."/>
            <person name="Dimitrov K.M."/>
            <person name="Suarez D.L."/>
            <person name="Swayne D.E."/>
        </authorList>
    </citation>
    <scope>NUCLEOTIDE SEQUENCE [LARGE SCALE GENOMIC DNA]</scope>
    <source>
        <strain evidence="2 3">LMG26642</strain>
    </source>
</reference>
<dbReference type="EMBL" id="FXBJ01000002">
    <property type="protein sequence ID" value="SMH39008.1"/>
    <property type="molecule type" value="Genomic_DNA"/>
</dbReference>
<feature type="coiled-coil region" evidence="1">
    <location>
        <begin position="44"/>
        <end position="79"/>
    </location>
</feature>
<dbReference type="OrthoDB" id="2156522at2"/>
<evidence type="ECO:0000313" key="2">
    <source>
        <dbReference type="EMBL" id="SMH39008.1"/>
    </source>
</evidence>
<dbReference type="Proteomes" id="UP000193435">
    <property type="component" value="Unassembled WGS sequence"/>
</dbReference>
<protein>
    <submittedName>
        <fullName evidence="2">Energy-coupling factor transport system substrate-specific component</fullName>
    </submittedName>
</protein>
<keyword evidence="1" id="KW-0175">Coiled coil</keyword>
<proteinExistence type="predicted"/>
<accession>A0A1X7NP40</accession>
<dbReference type="AlphaFoldDB" id="A0A1X7NP40"/>
<dbReference type="RefSeq" id="WP_085560225.1">
    <property type="nucleotide sequence ID" value="NZ_FOAH01000009.1"/>
</dbReference>
<evidence type="ECO:0000313" key="3">
    <source>
        <dbReference type="Proteomes" id="UP000193435"/>
    </source>
</evidence>
<organism evidence="2 3">
    <name type="scientific">Carnobacterium iners</name>
    <dbReference type="NCBI Taxonomy" id="1073423"/>
    <lineage>
        <taxon>Bacteria</taxon>
        <taxon>Bacillati</taxon>
        <taxon>Bacillota</taxon>
        <taxon>Bacilli</taxon>
        <taxon>Lactobacillales</taxon>
        <taxon>Carnobacteriaceae</taxon>
        <taxon>Carnobacterium</taxon>
    </lineage>
</organism>
<sequence length="91" mass="10616">MGGKLELKEDSSFIVPELSNIEIKAKLEAENILNEAYRQTDSIYRQVQEQLVEFKQSIKQSKKEIEKEKQENIQDTEKKTALLEVNYAVKK</sequence>
<gene>
    <name evidence="2" type="ORF">SAMN04488700_2193</name>
</gene>
<evidence type="ECO:0000256" key="1">
    <source>
        <dbReference type="SAM" id="Coils"/>
    </source>
</evidence>
<keyword evidence="3" id="KW-1185">Reference proteome</keyword>